<evidence type="ECO:0000313" key="2">
    <source>
        <dbReference type="EMBL" id="SDN20630.1"/>
    </source>
</evidence>
<keyword evidence="1" id="KW-1133">Transmembrane helix</keyword>
<feature type="transmembrane region" description="Helical" evidence="1">
    <location>
        <begin position="37"/>
        <end position="58"/>
    </location>
</feature>
<protein>
    <submittedName>
        <fullName evidence="2">Uncharacterized protein</fullName>
    </submittedName>
</protein>
<dbReference type="EMBL" id="FNID01000013">
    <property type="protein sequence ID" value="SDN20630.1"/>
    <property type="molecule type" value="Genomic_DNA"/>
</dbReference>
<dbReference type="STRING" id="258515.SAMN05192585_11361"/>
<dbReference type="AlphaFoldDB" id="A0A1G9ZGZ2"/>
<evidence type="ECO:0000313" key="3">
    <source>
        <dbReference type="Proteomes" id="UP000199182"/>
    </source>
</evidence>
<dbReference type="Proteomes" id="UP000199182">
    <property type="component" value="Unassembled WGS sequence"/>
</dbReference>
<organism evidence="2 3">
    <name type="scientific">Acetanaerobacterium elongatum</name>
    <dbReference type="NCBI Taxonomy" id="258515"/>
    <lineage>
        <taxon>Bacteria</taxon>
        <taxon>Bacillati</taxon>
        <taxon>Bacillota</taxon>
        <taxon>Clostridia</taxon>
        <taxon>Eubacteriales</taxon>
        <taxon>Oscillospiraceae</taxon>
        <taxon>Acetanaerobacterium</taxon>
    </lineage>
</organism>
<sequence length="73" mass="9022">MILYICYTNFREKSIKYFIFIKILDKYYEKNILSRKFGIVIFLTTFFDIFSLFFNIIFNNKPIKSMKKYLDNC</sequence>
<gene>
    <name evidence="2" type="ORF">SAMN05192585_11361</name>
</gene>
<keyword evidence="1" id="KW-0472">Membrane</keyword>
<evidence type="ECO:0000256" key="1">
    <source>
        <dbReference type="SAM" id="Phobius"/>
    </source>
</evidence>
<proteinExistence type="predicted"/>
<reference evidence="2 3" key="1">
    <citation type="submission" date="2016-10" db="EMBL/GenBank/DDBJ databases">
        <authorList>
            <person name="de Groot N.N."/>
        </authorList>
    </citation>
    <scope>NUCLEOTIDE SEQUENCE [LARGE SCALE GENOMIC DNA]</scope>
    <source>
        <strain evidence="2 3">CGMCC 1.5012</strain>
    </source>
</reference>
<name>A0A1G9ZGZ2_9FIRM</name>
<keyword evidence="3" id="KW-1185">Reference proteome</keyword>
<accession>A0A1G9ZGZ2</accession>
<keyword evidence="1" id="KW-0812">Transmembrane</keyword>